<keyword evidence="18" id="KW-1185">Reference proteome</keyword>
<dbReference type="PROSITE" id="PS50215">
    <property type="entry name" value="ADAM_MEPRO"/>
    <property type="match status" value="1"/>
</dbReference>
<dbReference type="FunFam" id="3.40.390.10:FF:000002">
    <property type="entry name" value="Disintegrin and metalloproteinase domain-containing protein 22"/>
    <property type="match status" value="1"/>
</dbReference>
<dbReference type="PRINTS" id="PR00289">
    <property type="entry name" value="DISINTEGRIN"/>
</dbReference>
<keyword evidence="4 12" id="KW-0479">Metal-binding</keyword>
<dbReference type="PANTHER" id="PTHR11905">
    <property type="entry name" value="ADAM A DISINTEGRIN AND METALLOPROTEASE DOMAIN"/>
    <property type="match status" value="1"/>
</dbReference>
<organism evidence="17 18">
    <name type="scientific">Conger conger</name>
    <name type="common">Conger eel</name>
    <name type="synonym">Muraena conger</name>
    <dbReference type="NCBI Taxonomy" id="82655"/>
    <lineage>
        <taxon>Eukaryota</taxon>
        <taxon>Metazoa</taxon>
        <taxon>Chordata</taxon>
        <taxon>Craniata</taxon>
        <taxon>Vertebrata</taxon>
        <taxon>Euteleostomi</taxon>
        <taxon>Actinopterygii</taxon>
        <taxon>Neopterygii</taxon>
        <taxon>Teleostei</taxon>
        <taxon>Anguilliformes</taxon>
        <taxon>Congridae</taxon>
        <taxon>Conger</taxon>
    </lineage>
</organism>
<feature type="binding site" evidence="12">
    <location>
        <position position="316"/>
    </location>
    <ligand>
        <name>Zn(2+)</name>
        <dbReference type="ChEBI" id="CHEBI:29105"/>
        <note>catalytic</note>
    </ligand>
</feature>
<evidence type="ECO:0000256" key="9">
    <source>
        <dbReference type="ARBA" id="ARBA00023157"/>
    </source>
</evidence>
<evidence type="ECO:0000259" key="15">
    <source>
        <dbReference type="PROSITE" id="PS50214"/>
    </source>
</evidence>
<keyword evidence="3 13" id="KW-0812">Transmembrane</keyword>
<dbReference type="Gene3D" id="4.10.70.10">
    <property type="entry name" value="Disintegrin domain"/>
    <property type="match status" value="1"/>
</dbReference>
<evidence type="ECO:0000256" key="12">
    <source>
        <dbReference type="PROSITE-ProRule" id="PRU00276"/>
    </source>
</evidence>
<dbReference type="GO" id="GO:0005886">
    <property type="term" value="C:plasma membrane"/>
    <property type="evidence" value="ECO:0007669"/>
    <property type="project" value="TreeGrafter"/>
</dbReference>
<protein>
    <submittedName>
        <fullName evidence="17">Uncharacterized protein</fullName>
    </submittedName>
</protein>
<evidence type="ECO:0000256" key="4">
    <source>
        <dbReference type="ARBA" id="ARBA00022723"/>
    </source>
</evidence>
<feature type="disulfide bond" evidence="11">
    <location>
        <begin position="614"/>
        <end position="623"/>
    </location>
</feature>
<evidence type="ECO:0000256" key="8">
    <source>
        <dbReference type="ARBA" id="ARBA00023136"/>
    </source>
</evidence>
<feature type="active site" evidence="12">
    <location>
        <position position="307"/>
    </location>
</feature>
<evidence type="ECO:0000259" key="14">
    <source>
        <dbReference type="PROSITE" id="PS50026"/>
    </source>
</evidence>
<keyword evidence="5" id="KW-0378">Hydrolase</keyword>
<dbReference type="InterPro" id="IPR002870">
    <property type="entry name" value="Peptidase_M12B_N"/>
</dbReference>
<evidence type="ECO:0000259" key="16">
    <source>
        <dbReference type="PROSITE" id="PS50215"/>
    </source>
</evidence>
<dbReference type="Pfam" id="PF08516">
    <property type="entry name" value="ADAM_CR"/>
    <property type="match status" value="1"/>
</dbReference>
<evidence type="ECO:0000256" key="2">
    <source>
        <dbReference type="ARBA" id="ARBA00004479"/>
    </source>
</evidence>
<dbReference type="InterPro" id="IPR001590">
    <property type="entry name" value="Peptidase_M12B"/>
</dbReference>
<evidence type="ECO:0000313" key="18">
    <source>
        <dbReference type="Proteomes" id="UP001152803"/>
    </source>
</evidence>
<feature type="transmembrane region" description="Helical" evidence="13">
    <location>
        <begin position="638"/>
        <end position="662"/>
    </location>
</feature>
<dbReference type="SUPFAM" id="SSF55486">
    <property type="entry name" value="Metalloproteases ('zincins'), catalytic domain"/>
    <property type="match status" value="1"/>
</dbReference>
<dbReference type="Pfam" id="PF01562">
    <property type="entry name" value="Pep_M12B_propep"/>
    <property type="match status" value="1"/>
</dbReference>
<dbReference type="PROSITE" id="PS01186">
    <property type="entry name" value="EGF_2"/>
    <property type="match status" value="1"/>
</dbReference>
<dbReference type="InterPro" id="IPR000742">
    <property type="entry name" value="EGF"/>
</dbReference>
<dbReference type="PROSITE" id="PS50026">
    <property type="entry name" value="EGF_3"/>
    <property type="match status" value="1"/>
</dbReference>
<dbReference type="CDD" id="cd04269">
    <property type="entry name" value="ZnMc_adamalysin_II_like"/>
    <property type="match status" value="1"/>
</dbReference>
<feature type="disulfide bond" evidence="11">
    <location>
        <begin position="596"/>
        <end position="606"/>
    </location>
</feature>
<sequence length="714" mass="78741">MTSESGRGYEVVQPIRLHTLHRRDTQSSWPDEVSYAMTVSGRDVVMRLERNTALLSRSYTETHYTTNGTRLTSIPQDLDHCYYQGRIVNDSESVVSISTCNGLRGYLRTALQHYLIEPLSGNDTGDHSLRPYQSPESTCGVTNTSWDPVFPSADTRGRSRASAAVLLKEKKYVELFLVVDNRVFQQLNGDLKAVRRRVFQMVNFANTVYQPLNTSIVLAGLEVWSDGDKIEVSVSPSRTLGLFTAWRNAELLRTSPHDNAQLITGIDLEDTIVGIAKMGTICSTESTGVVQDRRSRVFAVAATLAHEIGHNLGLGHDATGCSCGDRVPCIMSSVQGWPIPRLFSSCSRQMFGAYLSSRVPPCLFDRPDLELAYNSVCGNGVVDRGEECDYGPEETCQNPCCHASTCKLTAGSDCATGECCKNCRFASPLMECRSRRDECDLAEFCTGSSAQCPRDVFAQNGIPCRDRQGYCRDGHCPLLAEQCIRTWGDTAHVGRNFCYEQNVQGTYYGSCRRSDTGDYIPCKEKDVRCGKLFCTEGNKEPSSGQAAEFSDCRTTFNTDQSKEQGLVDGGTRCGEGLVCNDNQCVDLEMAYRATNCSAKCKGHAVCNHQSQCQCEHGWIPPDCQALYDSDQAVSAGTVIAIVIGTGTTLVLLLALSGMAVLLKRRQKLSKPPRFPPQMEKDLGQNNPAFPVEIYSVYQNQTLTNMAYPNYPQVK</sequence>
<keyword evidence="9 11" id="KW-1015">Disulfide bond</keyword>
<feature type="binding site" evidence="12">
    <location>
        <position position="306"/>
    </location>
    <ligand>
        <name>Zn(2+)</name>
        <dbReference type="ChEBI" id="CHEBI:29105"/>
        <note>catalytic</note>
    </ligand>
</feature>
<dbReference type="Pfam" id="PF01421">
    <property type="entry name" value="Reprolysin"/>
    <property type="match status" value="1"/>
</dbReference>
<dbReference type="FunFam" id="4.10.70.10:FF:000001">
    <property type="entry name" value="Disintegrin and metalloproteinase domain-containing protein 22"/>
    <property type="match status" value="1"/>
</dbReference>
<dbReference type="Proteomes" id="UP001152803">
    <property type="component" value="Unassembled WGS sequence"/>
</dbReference>
<feature type="binding site" evidence="12">
    <location>
        <position position="310"/>
    </location>
    <ligand>
        <name>Zn(2+)</name>
        <dbReference type="ChEBI" id="CHEBI:29105"/>
        <note>catalytic</note>
    </ligand>
</feature>
<evidence type="ECO:0000256" key="5">
    <source>
        <dbReference type="ARBA" id="ARBA00022801"/>
    </source>
</evidence>
<feature type="domain" description="Peptidase M12B" evidence="16">
    <location>
        <begin position="171"/>
        <end position="367"/>
    </location>
</feature>
<feature type="domain" description="EGF-like" evidence="14">
    <location>
        <begin position="592"/>
        <end position="624"/>
    </location>
</feature>
<evidence type="ECO:0000256" key="10">
    <source>
        <dbReference type="PROSITE-ProRule" id="PRU00068"/>
    </source>
</evidence>
<dbReference type="InterPro" id="IPR001762">
    <property type="entry name" value="Disintegrin_dom"/>
</dbReference>
<dbReference type="InterPro" id="IPR024079">
    <property type="entry name" value="MetalloPept_cat_dom_sf"/>
</dbReference>
<dbReference type="InterPro" id="IPR034027">
    <property type="entry name" value="Reprolysin_adamalysin"/>
</dbReference>
<comment type="caution">
    <text evidence="17">The sequence shown here is derived from an EMBL/GenBank/DDBJ whole genome shotgun (WGS) entry which is preliminary data.</text>
</comment>
<comment type="subcellular location">
    <subcellularLocation>
        <location evidence="2">Membrane</location>
        <topology evidence="2">Single-pass type I membrane protein</topology>
    </subcellularLocation>
</comment>
<dbReference type="InterPro" id="IPR036436">
    <property type="entry name" value="Disintegrin_dom_sf"/>
</dbReference>
<keyword evidence="7 13" id="KW-1133">Transmembrane helix</keyword>
<dbReference type="PROSITE" id="PS00427">
    <property type="entry name" value="DISINTEGRIN_1"/>
    <property type="match status" value="1"/>
</dbReference>
<accession>A0A9Q1HTD7</accession>
<dbReference type="SMART" id="SM00050">
    <property type="entry name" value="DISIN"/>
    <property type="match status" value="1"/>
</dbReference>
<evidence type="ECO:0000256" key="7">
    <source>
        <dbReference type="ARBA" id="ARBA00022989"/>
    </source>
</evidence>
<dbReference type="Gene3D" id="3.40.390.10">
    <property type="entry name" value="Collagenase (Catalytic Domain)"/>
    <property type="match status" value="1"/>
</dbReference>
<reference evidence="17" key="1">
    <citation type="journal article" date="2023" name="Science">
        <title>Genome structures resolve the early diversification of teleost fishes.</title>
        <authorList>
            <person name="Parey E."/>
            <person name="Louis A."/>
            <person name="Montfort J."/>
            <person name="Bouchez O."/>
            <person name="Roques C."/>
            <person name="Iampietro C."/>
            <person name="Lluch J."/>
            <person name="Castinel A."/>
            <person name="Donnadieu C."/>
            <person name="Desvignes T."/>
            <person name="Floi Bucao C."/>
            <person name="Jouanno E."/>
            <person name="Wen M."/>
            <person name="Mejri S."/>
            <person name="Dirks R."/>
            <person name="Jansen H."/>
            <person name="Henkel C."/>
            <person name="Chen W.J."/>
            <person name="Zahm M."/>
            <person name="Cabau C."/>
            <person name="Klopp C."/>
            <person name="Thompson A.W."/>
            <person name="Robinson-Rechavi M."/>
            <person name="Braasch I."/>
            <person name="Lecointre G."/>
            <person name="Bobe J."/>
            <person name="Postlethwait J.H."/>
            <person name="Berthelot C."/>
            <person name="Roest Crollius H."/>
            <person name="Guiguen Y."/>
        </authorList>
    </citation>
    <scope>NUCLEOTIDE SEQUENCE</scope>
    <source>
        <strain evidence="17">Concon-B</strain>
    </source>
</reference>
<feature type="disulfide bond" evidence="12">
    <location>
        <begin position="282"/>
        <end position="362"/>
    </location>
</feature>
<dbReference type="SMART" id="SM00608">
    <property type="entry name" value="ACR"/>
    <property type="match status" value="1"/>
</dbReference>
<dbReference type="GO" id="GO:0004222">
    <property type="term" value="F:metalloendopeptidase activity"/>
    <property type="evidence" value="ECO:0007669"/>
    <property type="project" value="InterPro"/>
</dbReference>
<proteinExistence type="predicted"/>
<evidence type="ECO:0000256" key="3">
    <source>
        <dbReference type="ARBA" id="ARBA00022692"/>
    </source>
</evidence>
<evidence type="ECO:0000256" key="11">
    <source>
        <dbReference type="PROSITE-ProRule" id="PRU00076"/>
    </source>
</evidence>
<dbReference type="InterPro" id="IPR018358">
    <property type="entry name" value="Disintegrin_CS"/>
</dbReference>
<dbReference type="PROSITE" id="PS50214">
    <property type="entry name" value="DISINTEGRIN_2"/>
    <property type="match status" value="1"/>
</dbReference>
<comment type="cofactor">
    <cofactor evidence="1">
        <name>Zn(2+)</name>
        <dbReference type="ChEBI" id="CHEBI:29105"/>
    </cofactor>
</comment>
<evidence type="ECO:0000313" key="17">
    <source>
        <dbReference type="EMBL" id="KAJ8260585.1"/>
    </source>
</evidence>
<feature type="domain" description="Disintegrin" evidence="15">
    <location>
        <begin position="374"/>
        <end position="460"/>
    </location>
</feature>
<dbReference type="PANTHER" id="PTHR11905:SF32">
    <property type="entry name" value="DISINTEGRIN AND METALLOPROTEINASE DOMAIN-CONTAINING PROTEIN 28"/>
    <property type="match status" value="1"/>
</dbReference>
<dbReference type="GO" id="GO:0006508">
    <property type="term" value="P:proteolysis"/>
    <property type="evidence" value="ECO:0007669"/>
    <property type="project" value="InterPro"/>
</dbReference>
<dbReference type="AlphaFoldDB" id="A0A9Q1HTD7"/>
<evidence type="ECO:0000256" key="6">
    <source>
        <dbReference type="ARBA" id="ARBA00022833"/>
    </source>
</evidence>
<dbReference type="InterPro" id="IPR006586">
    <property type="entry name" value="ADAM_Cys-rich"/>
</dbReference>
<dbReference type="GO" id="GO:0046872">
    <property type="term" value="F:metal ion binding"/>
    <property type="evidence" value="ECO:0007669"/>
    <property type="project" value="UniProtKB-KW"/>
</dbReference>
<evidence type="ECO:0000256" key="1">
    <source>
        <dbReference type="ARBA" id="ARBA00001947"/>
    </source>
</evidence>
<keyword evidence="6 12" id="KW-0862">Zinc</keyword>
<comment type="caution">
    <text evidence="11">Lacks conserved residue(s) required for the propagation of feature annotation.</text>
</comment>
<gene>
    <name evidence="17" type="ORF">COCON_G00163080</name>
</gene>
<dbReference type="OrthoDB" id="5951731at2759"/>
<dbReference type="Pfam" id="PF00200">
    <property type="entry name" value="Disintegrin"/>
    <property type="match status" value="1"/>
</dbReference>
<feature type="disulfide bond" evidence="10">
    <location>
        <begin position="432"/>
        <end position="452"/>
    </location>
</feature>
<evidence type="ECO:0000256" key="13">
    <source>
        <dbReference type="SAM" id="Phobius"/>
    </source>
</evidence>
<name>A0A9Q1HTD7_CONCO</name>
<keyword evidence="11" id="KW-0245">EGF-like domain</keyword>
<keyword evidence="8 13" id="KW-0472">Membrane</keyword>
<dbReference type="SUPFAM" id="SSF57552">
    <property type="entry name" value="Blood coagulation inhibitor (disintegrin)"/>
    <property type="match status" value="1"/>
</dbReference>
<dbReference type="EMBL" id="JAFJMO010000012">
    <property type="protein sequence ID" value="KAJ8260585.1"/>
    <property type="molecule type" value="Genomic_DNA"/>
</dbReference>